<protein>
    <submittedName>
        <fullName evidence="1">Carboxynorpermidine decarboxylase</fullName>
    </submittedName>
</protein>
<proteinExistence type="predicted"/>
<evidence type="ECO:0000313" key="1">
    <source>
        <dbReference type="EMBL" id="ESU40775.1"/>
    </source>
</evidence>
<sequence length="45" mass="5384">MIHYTAVKTSMFNGVPHPSIAMRREDGRLEMLRAFGYKDYKYRMD</sequence>
<organism evidence="1 2">
    <name type="scientific">Giardia intestinalis</name>
    <name type="common">Giardia lamblia</name>
    <dbReference type="NCBI Taxonomy" id="5741"/>
    <lineage>
        <taxon>Eukaryota</taxon>
        <taxon>Metamonada</taxon>
        <taxon>Diplomonadida</taxon>
        <taxon>Hexamitidae</taxon>
        <taxon>Giardiinae</taxon>
        <taxon>Giardia</taxon>
    </lineage>
</organism>
<reference evidence="2" key="1">
    <citation type="submission" date="2012-02" db="EMBL/GenBank/DDBJ databases">
        <title>Genome sequencing of Giardia lamblia Genotypes A2 and B isolates (DH and GS) and comparative analysis with the genomes of Genotypes A1 and E (WB and Pig).</title>
        <authorList>
            <person name="Adam R."/>
            <person name="Dahlstrom E."/>
            <person name="Martens C."/>
            <person name="Bruno D."/>
            <person name="Barbian K."/>
            <person name="Porcella S.F."/>
            <person name="Nash T."/>
        </authorList>
    </citation>
    <scope>NUCLEOTIDE SEQUENCE</scope>
    <source>
        <strain evidence="2">GS</strain>
    </source>
</reference>
<dbReference type="EMBL" id="AHHH01000175">
    <property type="protein sequence ID" value="ESU40775.1"/>
    <property type="molecule type" value="Genomic_DNA"/>
</dbReference>
<name>V6TUU7_GIAIN</name>
<dbReference type="Proteomes" id="UP000018040">
    <property type="component" value="Unassembled WGS sequence"/>
</dbReference>
<evidence type="ECO:0000313" key="2">
    <source>
        <dbReference type="Proteomes" id="UP000018040"/>
    </source>
</evidence>
<dbReference type="Gene3D" id="2.40.37.10">
    <property type="entry name" value="Lyase, Ornithine Decarboxylase, Chain A, domain 1"/>
    <property type="match status" value="1"/>
</dbReference>
<gene>
    <name evidence="1" type="ORF">GSB_153101</name>
</gene>
<accession>V6TUU7</accession>
<dbReference type="GO" id="GO:0003824">
    <property type="term" value="F:catalytic activity"/>
    <property type="evidence" value="ECO:0007669"/>
    <property type="project" value="InterPro"/>
</dbReference>
<reference evidence="1 2" key="2">
    <citation type="journal article" date="2013" name="Genome Biol. Evol.">
        <title>Genome sequencing of Giardia lamblia genotypes A2 and B isolates (DH and GS) and comparative analysis with the genomes of genotypes A1 and E (WB and Pig).</title>
        <authorList>
            <person name="Adam R.D."/>
            <person name="Dahlstrom E.W."/>
            <person name="Martens C.A."/>
            <person name="Bruno D.P."/>
            <person name="Barbian K.D."/>
            <person name="Ricklefs S.M."/>
            <person name="Hernandez M.M."/>
            <person name="Narla N.P."/>
            <person name="Patel R.B."/>
            <person name="Porcella S.F."/>
            <person name="Nash T.E."/>
        </authorList>
    </citation>
    <scope>NUCLEOTIDE SEQUENCE [LARGE SCALE GENOMIC DNA]</scope>
    <source>
        <strain evidence="1 2">GS</strain>
    </source>
</reference>
<comment type="caution">
    <text evidence="1">The sequence shown here is derived from an EMBL/GenBank/DDBJ whole genome shotgun (WGS) entry which is preliminary data.</text>
</comment>
<dbReference type="InterPro" id="IPR009006">
    <property type="entry name" value="Ala_racemase/Decarboxylase_C"/>
</dbReference>
<dbReference type="AlphaFoldDB" id="V6TUU7"/>